<dbReference type="AlphaFoldDB" id="A0A6J8AJK5"/>
<protein>
    <submittedName>
        <fullName evidence="1">Uncharacterized protein</fullName>
    </submittedName>
</protein>
<keyword evidence="2" id="KW-1185">Reference proteome</keyword>
<gene>
    <name evidence="1" type="ORF">MCOR_8560</name>
</gene>
<evidence type="ECO:0000313" key="1">
    <source>
        <dbReference type="EMBL" id="CAC5369337.1"/>
    </source>
</evidence>
<proteinExistence type="predicted"/>
<sequence>MTIVASREILTHIVFYRILPPAQGERRKKHVLIHITPSVREIMENKWQFIVDIGNSTSQFTIEFWANHSPDKNRPKGQIQYDMFPSNYDPSDLCVKIVYEVLNTRFGWVPVDCENQTAKAYTCCNKGVIYQGNNDILKQLLIVCNLKAKWH</sequence>
<dbReference type="EMBL" id="CACVKT020001586">
    <property type="protein sequence ID" value="CAC5369337.1"/>
    <property type="molecule type" value="Genomic_DNA"/>
</dbReference>
<name>A0A6J8AJK5_MYTCO</name>
<dbReference type="Proteomes" id="UP000507470">
    <property type="component" value="Unassembled WGS sequence"/>
</dbReference>
<reference evidence="1 2" key="1">
    <citation type="submission" date="2020-06" db="EMBL/GenBank/DDBJ databases">
        <authorList>
            <person name="Li R."/>
            <person name="Bekaert M."/>
        </authorList>
    </citation>
    <scope>NUCLEOTIDE SEQUENCE [LARGE SCALE GENOMIC DNA]</scope>
    <source>
        <strain evidence="2">wild</strain>
    </source>
</reference>
<accession>A0A6J8AJK5</accession>
<organism evidence="1 2">
    <name type="scientific">Mytilus coruscus</name>
    <name type="common">Sea mussel</name>
    <dbReference type="NCBI Taxonomy" id="42192"/>
    <lineage>
        <taxon>Eukaryota</taxon>
        <taxon>Metazoa</taxon>
        <taxon>Spiralia</taxon>
        <taxon>Lophotrochozoa</taxon>
        <taxon>Mollusca</taxon>
        <taxon>Bivalvia</taxon>
        <taxon>Autobranchia</taxon>
        <taxon>Pteriomorphia</taxon>
        <taxon>Mytilida</taxon>
        <taxon>Mytiloidea</taxon>
        <taxon>Mytilidae</taxon>
        <taxon>Mytilinae</taxon>
        <taxon>Mytilus</taxon>
    </lineage>
</organism>
<evidence type="ECO:0000313" key="2">
    <source>
        <dbReference type="Proteomes" id="UP000507470"/>
    </source>
</evidence>